<organism evidence="2 5">
    <name type="scientific">Myxococcus virescens</name>
    <dbReference type="NCBI Taxonomy" id="83456"/>
    <lineage>
        <taxon>Bacteria</taxon>
        <taxon>Pseudomonadati</taxon>
        <taxon>Myxococcota</taxon>
        <taxon>Myxococcia</taxon>
        <taxon>Myxococcales</taxon>
        <taxon>Cystobacterineae</taxon>
        <taxon>Myxococcaceae</taxon>
        <taxon>Myxococcus</taxon>
    </lineage>
</organism>
<evidence type="ECO:0000313" key="2">
    <source>
        <dbReference type="EMBL" id="GEL72483.1"/>
    </source>
</evidence>
<dbReference type="Pfam" id="PF09543">
    <property type="entry name" value="DUF2379"/>
    <property type="match status" value="1"/>
</dbReference>
<sequence>MDDSPDWDPVRALAHGVLNQGIPLELTDDVRSLLRRTAREVAISDADTALQTEAGATELLREAMRRIKDGSWRLMRALHRMYQHKRAGDFDSARQEMREVLAEEVVPFYRDVAAGQLEDLDDEP</sequence>
<dbReference type="NCBIfam" id="TIGR02267">
    <property type="entry name" value="DUSAM domain"/>
    <property type="match status" value="1"/>
</dbReference>
<evidence type="ECO:0000259" key="1">
    <source>
        <dbReference type="Pfam" id="PF09543"/>
    </source>
</evidence>
<evidence type="ECO:0000313" key="5">
    <source>
        <dbReference type="Proteomes" id="UP000321224"/>
    </source>
</evidence>
<evidence type="ECO:0000313" key="4">
    <source>
        <dbReference type="Proteomes" id="UP000198717"/>
    </source>
</evidence>
<dbReference type="InterPro" id="IPR011753">
    <property type="entry name" value="DUSAM_dom"/>
</dbReference>
<accession>A0A511HFZ5</accession>
<protein>
    <submittedName>
        <fullName evidence="3">DUSAM domain-containing protein</fullName>
    </submittedName>
</protein>
<dbReference type="EMBL" id="FNAJ01000006">
    <property type="protein sequence ID" value="SDE39861.1"/>
    <property type="molecule type" value="Genomic_DNA"/>
</dbReference>
<reference evidence="3 4" key="1">
    <citation type="submission" date="2016-10" db="EMBL/GenBank/DDBJ databases">
        <authorList>
            <person name="Varghese N."/>
            <person name="Submissions S."/>
        </authorList>
    </citation>
    <scope>NUCLEOTIDE SEQUENCE [LARGE SCALE GENOMIC DNA]</scope>
    <source>
        <strain evidence="3 4">DSM 2260</strain>
    </source>
</reference>
<keyword evidence="4" id="KW-1185">Reference proteome</keyword>
<reference evidence="2 5" key="2">
    <citation type="submission" date="2019-07" db="EMBL/GenBank/DDBJ databases">
        <title>Whole genome shotgun sequence of Myxococcus virescens NBRC 100334.</title>
        <authorList>
            <person name="Hosoyama A."/>
            <person name="Uohara A."/>
            <person name="Ohji S."/>
            <person name="Ichikawa N."/>
        </authorList>
    </citation>
    <scope>NUCLEOTIDE SEQUENCE [LARGE SCALE GENOMIC DNA]</scope>
    <source>
        <strain evidence="2 5">NBRC 100334</strain>
    </source>
</reference>
<gene>
    <name evidence="2" type="ORF">MVI01_42670</name>
    <name evidence="3" type="ORF">SAMN04488504_106352</name>
</gene>
<dbReference type="AlphaFoldDB" id="A0A511HFZ5"/>
<dbReference type="RefSeq" id="WP_090491203.1">
    <property type="nucleotide sequence ID" value="NZ_BJVY01000025.1"/>
</dbReference>
<dbReference type="Proteomes" id="UP000321224">
    <property type="component" value="Unassembled WGS sequence"/>
</dbReference>
<evidence type="ECO:0000313" key="3">
    <source>
        <dbReference type="EMBL" id="SDE39861.1"/>
    </source>
</evidence>
<name>A0A511HFZ5_9BACT</name>
<dbReference type="Proteomes" id="UP000198717">
    <property type="component" value="Unassembled WGS sequence"/>
</dbReference>
<comment type="caution">
    <text evidence="2">The sequence shown here is derived from an EMBL/GenBank/DDBJ whole genome shotgun (WGS) entry which is preliminary data.</text>
</comment>
<feature type="domain" description="DUSAM" evidence="1">
    <location>
        <begin position="5"/>
        <end position="120"/>
    </location>
</feature>
<dbReference type="EMBL" id="BJVY01000025">
    <property type="protein sequence ID" value="GEL72483.1"/>
    <property type="molecule type" value="Genomic_DNA"/>
</dbReference>
<proteinExistence type="predicted"/>